<proteinExistence type="predicted"/>
<keyword evidence="3" id="KW-1185">Reference proteome</keyword>
<evidence type="ECO:0000313" key="2">
    <source>
        <dbReference type="EMBL" id="MDZ5456827.1"/>
    </source>
</evidence>
<gene>
    <name evidence="2" type="ORF">SM757_09610</name>
</gene>
<dbReference type="EMBL" id="JAXOJX010000012">
    <property type="protein sequence ID" value="MDZ5456827.1"/>
    <property type="molecule type" value="Genomic_DNA"/>
</dbReference>
<evidence type="ECO:0008006" key="4">
    <source>
        <dbReference type="Google" id="ProtNLM"/>
    </source>
</evidence>
<dbReference type="RefSeq" id="WP_322465265.1">
    <property type="nucleotide sequence ID" value="NZ_JAXOJX010000012.1"/>
</dbReference>
<organism evidence="2 3">
    <name type="scientific">Azohydromonas lata</name>
    <dbReference type="NCBI Taxonomy" id="45677"/>
    <lineage>
        <taxon>Bacteria</taxon>
        <taxon>Pseudomonadati</taxon>
        <taxon>Pseudomonadota</taxon>
        <taxon>Betaproteobacteria</taxon>
        <taxon>Burkholderiales</taxon>
        <taxon>Sphaerotilaceae</taxon>
        <taxon>Azohydromonas</taxon>
    </lineage>
</organism>
<comment type="caution">
    <text evidence="2">The sequence shown here is derived from an EMBL/GenBank/DDBJ whole genome shotgun (WGS) entry which is preliminary data.</text>
</comment>
<reference evidence="2 3" key="1">
    <citation type="submission" date="2023-11" db="EMBL/GenBank/DDBJ databases">
        <title>Draft genome of Azohydromonas lata strain H1 (DSM1123), a polyhydroxyalkanoate producer.</title>
        <authorList>
            <person name="Traversa D."/>
            <person name="D'Addabbo P."/>
            <person name="Pazzani C."/>
            <person name="Manzari C."/>
            <person name="Chiara M."/>
            <person name="Scrascia M."/>
        </authorList>
    </citation>
    <scope>NUCLEOTIDE SEQUENCE [LARGE SCALE GENOMIC DNA]</scope>
    <source>
        <strain evidence="2 3">H1</strain>
    </source>
</reference>
<protein>
    <recommendedName>
        <fullName evidence="4">Phasin domain-containing protein</fullName>
    </recommendedName>
</protein>
<name>A0ABU5ICJ2_9BURK</name>
<dbReference type="Proteomes" id="UP001293718">
    <property type="component" value="Unassembled WGS sequence"/>
</dbReference>
<evidence type="ECO:0000256" key="1">
    <source>
        <dbReference type="SAM" id="MobiDB-lite"/>
    </source>
</evidence>
<sequence>MTNPINTMLNENSLQPSMQPYVRLTQRNMQLLTRFSASPEMVSLWLKNGQKIFAQTVQEAASGKTSHEPKKMVKQVQENISDVGQSKAFASLLQGLMQSHLEFLTDLAQTNMAALSQMSNKMIGNLQQASLGEPPAEAPLEEQPATRAKRKAH</sequence>
<evidence type="ECO:0000313" key="3">
    <source>
        <dbReference type="Proteomes" id="UP001293718"/>
    </source>
</evidence>
<feature type="region of interest" description="Disordered" evidence="1">
    <location>
        <begin position="129"/>
        <end position="153"/>
    </location>
</feature>
<accession>A0ABU5ICJ2</accession>